<organism evidence="3 4">
    <name type="scientific">Pachysolen tannophilus NRRL Y-2460</name>
    <dbReference type="NCBI Taxonomy" id="669874"/>
    <lineage>
        <taxon>Eukaryota</taxon>
        <taxon>Fungi</taxon>
        <taxon>Dikarya</taxon>
        <taxon>Ascomycota</taxon>
        <taxon>Saccharomycotina</taxon>
        <taxon>Pichiomycetes</taxon>
        <taxon>Pachysolenaceae</taxon>
        <taxon>Pachysolen</taxon>
    </lineage>
</organism>
<feature type="region of interest" description="Disordered" evidence="1">
    <location>
        <begin position="117"/>
        <end position="139"/>
    </location>
</feature>
<feature type="chain" id="PRO_5009163430" description="Flo11 domain-containing protein" evidence="2">
    <location>
        <begin position="25"/>
        <end position="309"/>
    </location>
</feature>
<name>A0A1E4U0Y3_PACTA</name>
<feature type="compositionally biased region" description="Basic residues" evidence="1">
    <location>
        <begin position="124"/>
        <end position="137"/>
    </location>
</feature>
<reference evidence="4" key="1">
    <citation type="submission" date="2016-05" db="EMBL/GenBank/DDBJ databases">
        <title>Comparative genomics of biotechnologically important yeasts.</title>
        <authorList>
            <consortium name="DOE Joint Genome Institute"/>
            <person name="Riley R."/>
            <person name="Haridas S."/>
            <person name="Wolfe K.H."/>
            <person name="Lopes M.R."/>
            <person name="Hittinger C.T."/>
            <person name="Goker M."/>
            <person name="Salamov A."/>
            <person name="Wisecaver J."/>
            <person name="Long T.M."/>
            <person name="Aerts A.L."/>
            <person name="Barry K."/>
            <person name="Choi C."/>
            <person name="Clum A."/>
            <person name="Coughlan A.Y."/>
            <person name="Deshpande S."/>
            <person name="Douglass A.P."/>
            <person name="Hanson S.J."/>
            <person name="Klenk H.-P."/>
            <person name="Labutti K."/>
            <person name="Lapidus A."/>
            <person name="Lindquist E."/>
            <person name="Lipzen A."/>
            <person name="Meier-Kolthoff J.P."/>
            <person name="Ohm R.A."/>
            <person name="Otillar R.P."/>
            <person name="Pangilinan J."/>
            <person name="Peng Y."/>
            <person name="Rokas A."/>
            <person name="Rosa C.A."/>
            <person name="Scheuner C."/>
            <person name="Sibirny A.A."/>
            <person name="Slot J.C."/>
            <person name="Stielow J.B."/>
            <person name="Sun H."/>
            <person name="Kurtzman C.P."/>
            <person name="Blackwell M."/>
            <person name="Grigoriev I.V."/>
            <person name="Jeffries T.W."/>
        </authorList>
    </citation>
    <scope>NUCLEOTIDE SEQUENCE [LARGE SCALE GENOMIC DNA]</scope>
    <source>
        <strain evidence="4">NRRL Y-2460</strain>
    </source>
</reference>
<protein>
    <recommendedName>
        <fullName evidence="5">Flo11 domain-containing protein</fullName>
    </recommendedName>
</protein>
<dbReference type="AlphaFoldDB" id="A0A1E4U0Y3"/>
<evidence type="ECO:0000256" key="1">
    <source>
        <dbReference type="SAM" id="MobiDB-lite"/>
    </source>
</evidence>
<feature type="signal peptide" evidence="2">
    <location>
        <begin position="1"/>
        <end position="24"/>
    </location>
</feature>
<sequence length="309" mass="34140">MIPSTLLRLITLLTVVVFLNGIDSASIETKRSEMVFQEVDTVSSGIELTSYLKAATSQNGQIGVNNSSQLFVEIDSDFYQKLDTSAIPYPIYINDTNVYLSKPFPIDTEAQGIFDDWLNDNPNKHKKPSKTPKKKNPKNAVRYEVKANSISNPRVAAAFPISVCLDSTEGAGGKIAKTGTVTISSGVSTDVSLRDAILGLLHVKVGYSTSLSLSFQFSCSCNAEKGETVAMYLEPWQITADTAHRKIYETEGLRAYEANWSPNFISKWIIDVPPGTTCITTNYLQCNYFDPDLESDTLSYEYPKTHIEP</sequence>
<keyword evidence="4" id="KW-1185">Reference proteome</keyword>
<dbReference type="Proteomes" id="UP000094236">
    <property type="component" value="Unassembled WGS sequence"/>
</dbReference>
<evidence type="ECO:0000313" key="4">
    <source>
        <dbReference type="Proteomes" id="UP000094236"/>
    </source>
</evidence>
<evidence type="ECO:0000256" key="2">
    <source>
        <dbReference type="SAM" id="SignalP"/>
    </source>
</evidence>
<accession>A0A1E4U0Y3</accession>
<evidence type="ECO:0000313" key="3">
    <source>
        <dbReference type="EMBL" id="ODV97588.1"/>
    </source>
</evidence>
<keyword evidence="2" id="KW-0732">Signal</keyword>
<dbReference type="EMBL" id="KV454011">
    <property type="protein sequence ID" value="ODV97588.1"/>
    <property type="molecule type" value="Genomic_DNA"/>
</dbReference>
<gene>
    <name evidence="3" type="ORF">PACTADRAFT_184726</name>
</gene>
<proteinExistence type="predicted"/>
<evidence type="ECO:0008006" key="5">
    <source>
        <dbReference type="Google" id="ProtNLM"/>
    </source>
</evidence>